<gene>
    <name evidence="1" type="ORF">PC9H_001637</name>
</gene>
<protein>
    <recommendedName>
        <fullName evidence="3">F-box domain-containing protein</fullName>
    </recommendedName>
</protein>
<comment type="caution">
    <text evidence="1">The sequence shown here is derived from an EMBL/GenBank/DDBJ whole genome shotgun (WGS) entry which is preliminary data.</text>
</comment>
<dbReference type="AlphaFoldDB" id="A0A8H7A456"/>
<name>A0A8H7A456_PLEOS</name>
<reference evidence="1" key="1">
    <citation type="submission" date="2019-07" db="EMBL/GenBank/DDBJ databases">
        <authorList>
            <person name="Palmer J.M."/>
        </authorList>
    </citation>
    <scope>NUCLEOTIDE SEQUENCE</scope>
    <source>
        <strain evidence="1">PC9</strain>
    </source>
</reference>
<evidence type="ECO:0000313" key="1">
    <source>
        <dbReference type="EMBL" id="KAF7441288.1"/>
    </source>
</evidence>
<dbReference type="OrthoDB" id="2862899at2759"/>
<evidence type="ECO:0008006" key="3">
    <source>
        <dbReference type="Google" id="ProtNLM"/>
    </source>
</evidence>
<evidence type="ECO:0000313" key="2">
    <source>
        <dbReference type="Proteomes" id="UP000623687"/>
    </source>
</evidence>
<proteinExistence type="predicted"/>
<accession>A0A8H7A456</accession>
<dbReference type="GeneID" id="59371478"/>
<dbReference type="EMBL" id="JACETU010000001">
    <property type="protein sequence ID" value="KAF7441288.1"/>
    <property type="molecule type" value="Genomic_DNA"/>
</dbReference>
<dbReference type="VEuPathDB" id="FungiDB:PC9H_001637"/>
<keyword evidence="2" id="KW-1185">Reference proteome</keyword>
<dbReference type="InterPro" id="IPR032675">
    <property type="entry name" value="LRR_dom_sf"/>
</dbReference>
<organism evidence="1 2">
    <name type="scientific">Pleurotus ostreatus</name>
    <name type="common">Oyster mushroom</name>
    <name type="synonym">White-rot fungus</name>
    <dbReference type="NCBI Taxonomy" id="5322"/>
    <lineage>
        <taxon>Eukaryota</taxon>
        <taxon>Fungi</taxon>
        <taxon>Dikarya</taxon>
        <taxon>Basidiomycota</taxon>
        <taxon>Agaricomycotina</taxon>
        <taxon>Agaricomycetes</taxon>
        <taxon>Agaricomycetidae</taxon>
        <taxon>Agaricales</taxon>
        <taxon>Pleurotineae</taxon>
        <taxon>Pleurotaceae</taxon>
        <taxon>Pleurotus</taxon>
    </lineage>
</organism>
<dbReference type="RefSeq" id="XP_036637132.1">
    <property type="nucleotide sequence ID" value="XM_036771287.1"/>
</dbReference>
<dbReference type="Gene3D" id="3.80.10.10">
    <property type="entry name" value="Ribonuclease Inhibitor"/>
    <property type="match status" value="1"/>
</dbReference>
<dbReference type="Proteomes" id="UP000623687">
    <property type="component" value="Unassembled WGS sequence"/>
</dbReference>
<sequence>MAQNEAERDDLQFNKYHRFFGSKRWVKYKFSFDPFSWVQIKLSLLLLRPASSMTMIAEPYHREIEANDLESLSPTEIRRIFLISKEKQLRLALCAVRSSMNELAPVAMLSDDILEYLFMYCISWLSEKDREGYAWLHTCRRWRVVALNSPRLWSHVDITSPLLRYFLEHSGDATISWISSQVIQKPLAPALQSSACRVESIDLNVGSHVAWFFFLDYSLKFPKLRHLRLVNSAADELFVPWWPTINHLALDGVAVAWRRVANLTTLRLSNLRQLGPTVSDILHILRLSPQLEKLEITNIRCPTDEIETSFDRIDLDRLSDVFLNVDDNHFVSTIMQTIWIPPSARVTITCAASDSLNLVSMPFQRALESAGDFRVVRLSRLAIQCLRADAEPWSTSPDHVALSIRRSMPAIPSHPSWLQFSLGLLDFSSVSTLELSGFDSPGNGADLKHLLLYMPRISTIRVAFNVLTHLFDALSDPSPLWTNSPLCPLLQVLSFSKLGDVWLNFAKHYFSSLVELVKRRATFAPIKVVELMGCLDEDDCRRADRALGEYVHVVAVPGQLRYQW</sequence>
<dbReference type="SUPFAM" id="SSF52047">
    <property type="entry name" value="RNI-like"/>
    <property type="match status" value="1"/>
</dbReference>